<gene>
    <name evidence="2" type="ORF">B0I08_10989</name>
</gene>
<dbReference type="Pfam" id="PF00480">
    <property type="entry name" value="ROK"/>
    <property type="match status" value="1"/>
</dbReference>
<evidence type="ECO:0000313" key="2">
    <source>
        <dbReference type="EMBL" id="PRY65939.1"/>
    </source>
</evidence>
<name>A0A2T0V6X4_9MICO</name>
<keyword evidence="2" id="KW-0808">Transferase</keyword>
<accession>A0A2T0V6X4</accession>
<keyword evidence="3" id="KW-1185">Reference proteome</keyword>
<evidence type="ECO:0000313" key="3">
    <source>
        <dbReference type="Proteomes" id="UP000237983"/>
    </source>
</evidence>
<dbReference type="Proteomes" id="UP000237983">
    <property type="component" value="Unassembled WGS sequence"/>
</dbReference>
<dbReference type="EMBL" id="PVTL01000009">
    <property type="protein sequence ID" value="PRY65939.1"/>
    <property type="molecule type" value="Genomic_DNA"/>
</dbReference>
<dbReference type="Gene3D" id="1.10.10.10">
    <property type="entry name" value="Winged helix-like DNA-binding domain superfamily/Winged helix DNA-binding domain"/>
    <property type="match status" value="1"/>
</dbReference>
<dbReference type="AlphaFoldDB" id="A0A2T0V6X4"/>
<dbReference type="Gene3D" id="3.30.420.40">
    <property type="match status" value="2"/>
</dbReference>
<reference evidence="2 3" key="1">
    <citation type="submission" date="2018-03" db="EMBL/GenBank/DDBJ databases">
        <title>Genomic Encyclopedia of Type Strains, Phase III (KMG-III): the genomes of soil and plant-associated and newly described type strains.</title>
        <authorList>
            <person name="Whitman W."/>
        </authorList>
    </citation>
    <scope>NUCLEOTIDE SEQUENCE [LARGE SCALE GENOMIC DNA]</scope>
    <source>
        <strain evidence="2 3">CGMCC 1.12484</strain>
    </source>
</reference>
<dbReference type="OrthoDB" id="5174513at2"/>
<comment type="caution">
    <text evidence="2">The sequence shown here is derived from an EMBL/GenBank/DDBJ whole genome shotgun (WGS) entry which is preliminary data.</text>
</comment>
<dbReference type="PANTHER" id="PTHR18964">
    <property type="entry name" value="ROK (REPRESSOR, ORF, KINASE) FAMILY"/>
    <property type="match status" value="1"/>
</dbReference>
<dbReference type="InterPro" id="IPR043129">
    <property type="entry name" value="ATPase_NBD"/>
</dbReference>
<dbReference type="InterPro" id="IPR036390">
    <property type="entry name" value="WH_DNA-bd_sf"/>
</dbReference>
<dbReference type="InterPro" id="IPR036388">
    <property type="entry name" value="WH-like_DNA-bd_sf"/>
</dbReference>
<sequence length="395" mass="41060">MTLAGTAAGGLGNSNDSVRRHNLSVLLRLVHRSDGISRSQLTRQTGLNRSTIAALVGELVERELVVESEPNSRNQVGRPSPIVRPGPRALGIAINPEIDSITVGIVGLGGTVLRRVRFSVDHVPSAAEAVAISAQLIDSLREEFDLAHRAVGVGVAVPGLVRTHDGLVRLAPHLGWVDEPLAEMLEEAIGLPVVAANDARLGTLAESIFGAGRGLTDLVYLNGGASGIGGGAIVNGAPLRGISGYAGEFGHTLVNSSGVICHCGARGCLETEVSRSSLLRAVGLADVDADELENALLASDSPIVAAEIIRQIDTLAITLRNAINTLNPQLIVLGGFLGALYAVDAARLELRVGEQSLPSARDSVRIARAELGTRLLMIGAAELAFESILSDPSSF</sequence>
<dbReference type="PANTHER" id="PTHR18964:SF149">
    <property type="entry name" value="BIFUNCTIONAL UDP-N-ACETYLGLUCOSAMINE 2-EPIMERASE_N-ACETYLMANNOSAMINE KINASE"/>
    <property type="match status" value="1"/>
</dbReference>
<evidence type="ECO:0000256" key="1">
    <source>
        <dbReference type="ARBA" id="ARBA00006479"/>
    </source>
</evidence>
<keyword evidence="2" id="KW-0418">Kinase</keyword>
<proteinExistence type="inferred from homology"/>
<dbReference type="InterPro" id="IPR000600">
    <property type="entry name" value="ROK"/>
</dbReference>
<dbReference type="SUPFAM" id="SSF53067">
    <property type="entry name" value="Actin-like ATPase domain"/>
    <property type="match status" value="1"/>
</dbReference>
<organism evidence="2 3">
    <name type="scientific">Glaciihabitans tibetensis</name>
    <dbReference type="NCBI Taxonomy" id="1266600"/>
    <lineage>
        <taxon>Bacteria</taxon>
        <taxon>Bacillati</taxon>
        <taxon>Actinomycetota</taxon>
        <taxon>Actinomycetes</taxon>
        <taxon>Micrococcales</taxon>
        <taxon>Microbacteriaceae</taxon>
        <taxon>Glaciihabitans</taxon>
    </lineage>
</organism>
<comment type="similarity">
    <text evidence="1">Belongs to the ROK (NagC/XylR) family.</text>
</comment>
<protein>
    <submittedName>
        <fullName evidence="2">Putative NBD/HSP70 family sugar kinase</fullName>
    </submittedName>
</protein>
<dbReference type="GO" id="GO:0016301">
    <property type="term" value="F:kinase activity"/>
    <property type="evidence" value="ECO:0007669"/>
    <property type="project" value="UniProtKB-KW"/>
</dbReference>
<dbReference type="SUPFAM" id="SSF46785">
    <property type="entry name" value="Winged helix' DNA-binding domain"/>
    <property type="match status" value="1"/>
</dbReference>